<dbReference type="RefSeq" id="WP_141384478.1">
    <property type="nucleotide sequence ID" value="NZ_BJNF01000079.1"/>
</dbReference>
<organism evidence="1 2">
    <name type="scientific">Nitrobacter winogradskyi</name>
    <name type="common">Nitrobacter agilis</name>
    <dbReference type="NCBI Taxonomy" id="913"/>
    <lineage>
        <taxon>Bacteria</taxon>
        <taxon>Pseudomonadati</taxon>
        <taxon>Pseudomonadota</taxon>
        <taxon>Alphaproteobacteria</taxon>
        <taxon>Hyphomicrobiales</taxon>
        <taxon>Nitrobacteraceae</taxon>
        <taxon>Nitrobacter</taxon>
    </lineage>
</organism>
<accession>A0A4Y3WFD4</accession>
<comment type="caution">
    <text evidence="1">The sequence shown here is derived from an EMBL/GenBank/DDBJ whole genome shotgun (WGS) entry which is preliminary data.</text>
</comment>
<reference evidence="1 2" key="1">
    <citation type="submission" date="2019-06" db="EMBL/GenBank/DDBJ databases">
        <title>Whole genome shotgun sequence of Nitrobacter winogradskyi NBRC 14297.</title>
        <authorList>
            <person name="Hosoyama A."/>
            <person name="Uohara A."/>
            <person name="Ohji S."/>
            <person name="Ichikawa N."/>
        </authorList>
    </citation>
    <scope>NUCLEOTIDE SEQUENCE [LARGE SCALE GENOMIC DNA]</scope>
    <source>
        <strain evidence="1 2">NBRC 14297</strain>
    </source>
</reference>
<protein>
    <recommendedName>
        <fullName evidence="3">LysR substrate-binding domain-containing protein</fullName>
    </recommendedName>
</protein>
<name>A0A4Y3WFD4_NITWI</name>
<gene>
    <name evidence="1" type="ORF">NWI01_27020</name>
</gene>
<dbReference type="OrthoDB" id="7216893at2"/>
<dbReference type="AlphaFoldDB" id="A0A4Y3WFD4"/>
<dbReference type="EMBL" id="BJNF01000079">
    <property type="protein sequence ID" value="GEC16810.1"/>
    <property type="molecule type" value="Genomic_DNA"/>
</dbReference>
<evidence type="ECO:0008006" key="3">
    <source>
        <dbReference type="Google" id="ProtNLM"/>
    </source>
</evidence>
<evidence type="ECO:0000313" key="1">
    <source>
        <dbReference type="EMBL" id="GEC16810.1"/>
    </source>
</evidence>
<sequence length="88" mass="9523">MAAQDFGVTIVGASAALQPIPGVDFLTVYDEAEPVAFSAVCSAFNHSAALRGLLDLAREMSRWTPNLFCASLRTYVPVATRPIYPIYE</sequence>
<dbReference type="Proteomes" id="UP000318825">
    <property type="component" value="Unassembled WGS sequence"/>
</dbReference>
<proteinExistence type="predicted"/>
<evidence type="ECO:0000313" key="2">
    <source>
        <dbReference type="Proteomes" id="UP000318825"/>
    </source>
</evidence>